<evidence type="ECO:0000259" key="8">
    <source>
        <dbReference type="PROSITE" id="PS50071"/>
    </source>
</evidence>
<dbReference type="InterPro" id="IPR008422">
    <property type="entry name" value="KN_HD"/>
</dbReference>
<keyword evidence="4 5" id="KW-0539">Nucleus</keyword>
<evidence type="ECO:0000256" key="6">
    <source>
        <dbReference type="SAM" id="Coils"/>
    </source>
</evidence>
<evidence type="ECO:0000256" key="2">
    <source>
        <dbReference type="ARBA" id="ARBA00023125"/>
    </source>
</evidence>
<dbReference type="InterPro" id="IPR024441">
    <property type="entry name" value="Homeodomain1_C"/>
</dbReference>
<reference evidence="9 10" key="1">
    <citation type="journal article" date="2019" name="Nat. Ecol. Evol.">
        <title>Megaphylogeny resolves global patterns of mushroom evolution.</title>
        <authorList>
            <person name="Varga T."/>
            <person name="Krizsan K."/>
            <person name="Foldi C."/>
            <person name="Dima B."/>
            <person name="Sanchez-Garcia M."/>
            <person name="Sanchez-Ramirez S."/>
            <person name="Szollosi G.J."/>
            <person name="Szarkandi J.G."/>
            <person name="Papp V."/>
            <person name="Albert L."/>
            <person name="Andreopoulos W."/>
            <person name="Angelini C."/>
            <person name="Antonin V."/>
            <person name="Barry K.W."/>
            <person name="Bougher N.L."/>
            <person name="Buchanan P."/>
            <person name="Buyck B."/>
            <person name="Bense V."/>
            <person name="Catcheside P."/>
            <person name="Chovatia M."/>
            <person name="Cooper J."/>
            <person name="Damon W."/>
            <person name="Desjardin D."/>
            <person name="Finy P."/>
            <person name="Geml J."/>
            <person name="Haridas S."/>
            <person name="Hughes K."/>
            <person name="Justo A."/>
            <person name="Karasinski D."/>
            <person name="Kautmanova I."/>
            <person name="Kiss B."/>
            <person name="Kocsube S."/>
            <person name="Kotiranta H."/>
            <person name="LaButti K.M."/>
            <person name="Lechner B.E."/>
            <person name="Liimatainen K."/>
            <person name="Lipzen A."/>
            <person name="Lukacs Z."/>
            <person name="Mihaltcheva S."/>
            <person name="Morgado L.N."/>
            <person name="Niskanen T."/>
            <person name="Noordeloos M.E."/>
            <person name="Ohm R.A."/>
            <person name="Ortiz-Santana B."/>
            <person name="Ovrebo C."/>
            <person name="Racz N."/>
            <person name="Riley R."/>
            <person name="Savchenko A."/>
            <person name="Shiryaev A."/>
            <person name="Soop K."/>
            <person name="Spirin V."/>
            <person name="Szebenyi C."/>
            <person name="Tomsovsky M."/>
            <person name="Tulloss R.E."/>
            <person name="Uehling J."/>
            <person name="Grigoriev I.V."/>
            <person name="Vagvolgyi C."/>
            <person name="Papp T."/>
            <person name="Martin F.M."/>
            <person name="Miettinen O."/>
            <person name="Hibbett D.S."/>
            <person name="Nagy L.G."/>
        </authorList>
    </citation>
    <scope>NUCLEOTIDE SEQUENCE [LARGE SCALE GENOMIC DNA]</scope>
    <source>
        <strain evidence="9 10">CBS 121175</strain>
    </source>
</reference>
<dbReference type="CDD" id="cd00086">
    <property type="entry name" value="homeodomain"/>
    <property type="match status" value="1"/>
</dbReference>
<dbReference type="Pfam" id="PF12731">
    <property type="entry name" value="Mating_N"/>
    <property type="match status" value="1"/>
</dbReference>
<comment type="similarity">
    <text evidence="1">Belongs to the TALE/M-ATYP homeobox family.</text>
</comment>
<evidence type="ECO:0000313" key="9">
    <source>
        <dbReference type="EMBL" id="TFK30891.1"/>
    </source>
</evidence>
<evidence type="ECO:0000313" key="10">
    <source>
        <dbReference type="Proteomes" id="UP000307440"/>
    </source>
</evidence>
<gene>
    <name evidence="9" type="ORF">FA15DRAFT_662957</name>
</gene>
<dbReference type="Pfam" id="PF12737">
    <property type="entry name" value="Mating_C"/>
    <property type="match status" value="1"/>
</dbReference>
<feature type="compositionally biased region" description="Basic and acidic residues" evidence="7">
    <location>
        <begin position="248"/>
        <end position="258"/>
    </location>
</feature>
<keyword evidence="6" id="KW-0175">Coiled coil</keyword>
<dbReference type="OrthoDB" id="250329at2759"/>
<feature type="compositionally biased region" description="Polar residues" evidence="7">
    <location>
        <begin position="351"/>
        <end position="376"/>
    </location>
</feature>
<evidence type="ECO:0000256" key="4">
    <source>
        <dbReference type="ARBA" id="ARBA00023242"/>
    </source>
</evidence>
<keyword evidence="2 5" id="KW-0238">DNA-binding</keyword>
<dbReference type="InterPro" id="IPR001356">
    <property type="entry name" value="HD"/>
</dbReference>
<dbReference type="Gene3D" id="1.10.10.60">
    <property type="entry name" value="Homeodomain-like"/>
    <property type="match status" value="1"/>
</dbReference>
<feature type="DNA-binding region" description="Homeobox" evidence="5">
    <location>
        <begin position="136"/>
        <end position="171"/>
    </location>
</feature>
<sequence length="613" mass="67286">MADDNIDRTAGMALNSLRTDFLLLLRGESAGYSSFLTACSNFDSFIRSCSGSLKAETLDAISTFTAPLGLMSSTLAEVDSEKNLVTSRFSTEVLDILSDKTEHLSIVGPDCNERPSCPHYVQASARWLKDNWCNPYPSIQVRTSIAQDTSTSRKDVDAWFIDARKRIGWNELRRKHFDNKRANIVDAAIAFECSDRVLPIEPIAENINIQFALIKGHAAFLYDEKFSESNLAQKLDVAVKDMTPGLKEQIKADRQRQKLERHRKRERFSSYPTPERSLRSVYPDLASSPPPQGLSSEPTSSRKRSLDEDDDPSARPNKRARNVLPTIKPSVKAAIGLPSPASSAADELASAPSSPQTGSFPSQTSPTVAVPSGSSSNKRKRCLSDGFQSPGAKRLRPRPQAVSDPLPSFALSDDLAAWFSLNLPAGIPVPSTLPSDMSAIPPPVTFEVPNLDIPLELEMPNFPAIANFPSTSNDPLTCISVASLNQSITSDSFDEPLQDFGDHVNQSSISFSHIFDSIFAVDKQQQSEASQEAILLGDHSYMLDWTQDLPSFDIPGFSDSTNSVPVTVPDIPSTGTLFHHVTEAEREHMQRELDELEARARFIRAEMALSAVS</sequence>
<keyword evidence="3 5" id="KW-0371">Homeobox</keyword>
<comment type="subcellular location">
    <subcellularLocation>
        <location evidence="5">Nucleus</location>
    </subcellularLocation>
</comment>
<dbReference type="AlphaFoldDB" id="A0A5C3LQ82"/>
<dbReference type="EMBL" id="ML210146">
    <property type="protein sequence ID" value="TFK30891.1"/>
    <property type="molecule type" value="Genomic_DNA"/>
</dbReference>
<keyword evidence="10" id="KW-1185">Reference proteome</keyword>
<evidence type="ECO:0000256" key="7">
    <source>
        <dbReference type="SAM" id="MobiDB-lite"/>
    </source>
</evidence>
<dbReference type="SUPFAM" id="SSF46689">
    <property type="entry name" value="Homeodomain-like"/>
    <property type="match status" value="1"/>
</dbReference>
<feature type="domain" description="Homeobox" evidence="8">
    <location>
        <begin position="134"/>
        <end position="170"/>
    </location>
</feature>
<dbReference type="InterPro" id="IPR009057">
    <property type="entry name" value="Homeodomain-like_sf"/>
</dbReference>
<dbReference type="GO" id="GO:0005634">
    <property type="term" value="C:nucleus"/>
    <property type="evidence" value="ECO:0007669"/>
    <property type="project" value="UniProtKB-SubCell"/>
</dbReference>
<evidence type="ECO:0000256" key="5">
    <source>
        <dbReference type="PROSITE-ProRule" id="PRU00108"/>
    </source>
</evidence>
<dbReference type="STRING" id="230819.A0A5C3LQ82"/>
<proteinExistence type="inferred from homology"/>
<dbReference type="PROSITE" id="PS50071">
    <property type="entry name" value="HOMEOBOX_2"/>
    <property type="match status" value="1"/>
</dbReference>
<evidence type="ECO:0000256" key="3">
    <source>
        <dbReference type="ARBA" id="ARBA00023155"/>
    </source>
</evidence>
<feature type="coiled-coil region" evidence="6">
    <location>
        <begin position="579"/>
        <end position="606"/>
    </location>
</feature>
<dbReference type="InterPro" id="IPR024333">
    <property type="entry name" value="Mating-type_A-alpha/beta_1_N"/>
</dbReference>
<dbReference type="GO" id="GO:0006355">
    <property type="term" value="P:regulation of DNA-templated transcription"/>
    <property type="evidence" value="ECO:0007669"/>
    <property type="project" value="InterPro"/>
</dbReference>
<feature type="region of interest" description="Disordered" evidence="7">
    <location>
        <begin position="246"/>
        <end position="401"/>
    </location>
</feature>
<dbReference type="Proteomes" id="UP000307440">
    <property type="component" value="Unassembled WGS sequence"/>
</dbReference>
<organism evidence="9 10">
    <name type="scientific">Coprinopsis marcescibilis</name>
    <name type="common">Agaric fungus</name>
    <name type="synonym">Psathyrella marcescibilis</name>
    <dbReference type="NCBI Taxonomy" id="230819"/>
    <lineage>
        <taxon>Eukaryota</taxon>
        <taxon>Fungi</taxon>
        <taxon>Dikarya</taxon>
        <taxon>Basidiomycota</taxon>
        <taxon>Agaricomycotina</taxon>
        <taxon>Agaricomycetes</taxon>
        <taxon>Agaricomycetidae</taxon>
        <taxon>Agaricales</taxon>
        <taxon>Agaricineae</taxon>
        <taxon>Psathyrellaceae</taxon>
        <taxon>Coprinopsis</taxon>
    </lineage>
</organism>
<dbReference type="Pfam" id="PF05920">
    <property type="entry name" value="Homeobox_KN"/>
    <property type="match status" value="1"/>
</dbReference>
<accession>A0A5C3LQ82</accession>
<name>A0A5C3LQ82_COPMA</name>
<protein>
    <submittedName>
        <fullName evidence="9">Mating-type protein</fullName>
    </submittedName>
</protein>
<evidence type="ECO:0000256" key="1">
    <source>
        <dbReference type="ARBA" id="ARBA00005800"/>
    </source>
</evidence>
<dbReference type="GO" id="GO:0003677">
    <property type="term" value="F:DNA binding"/>
    <property type="evidence" value="ECO:0007669"/>
    <property type="project" value="UniProtKB-UniRule"/>
</dbReference>